<organism evidence="5 6">
    <name type="scientific">Pedobacter cryoconitis</name>
    <dbReference type="NCBI Taxonomy" id="188932"/>
    <lineage>
        <taxon>Bacteria</taxon>
        <taxon>Pseudomonadati</taxon>
        <taxon>Bacteroidota</taxon>
        <taxon>Sphingobacteriia</taxon>
        <taxon>Sphingobacteriales</taxon>
        <taxon>Sphingobacteriaceae</taxon>
        <taxon>Pedobacter</taxon>
    </lineage>
</organism>
<dbReference type="Pfam" id="PF12833">
    <property type="entry name" value="HTH_18"/>
    <property type="match status" value="1"/>
</dbReference>
<dbReference type="EMBL" id="QLLR01000052">
    <property type="protein sequence ID" value="RAJ20581.1"/>
    <property type="molecule type" value="Genomic_DNA"/>
</dbReference>
<dbReference type="PANTHER" id="PTHR47893:SF1">
    <property type="entry name" value="REGULATORY PROTEIN PCHR"/>
    <property type="match status" value="1"/>
</dbReference>
<keyword evidence="3" id="KW-0804">Transcription</keyword>
<dbReference type="GO" id="GO:0003700">
    <property type="term" value="F:DNA-binding transcription factor activity"/>
    <property type="evidence" value="ECO:0007669"/>
    <property type="project" value="InterPro"/>
</dbReference>
<dbReference type="InterPro" id="IPR009057">
    <property type="entry name" value="Homeodomain-like_sf"/>
</dbReference>
<protein>
    <submittedName>
        <fullName evidence="5">AraC-like DNA-binding protein</fullName>
    </submittedName>
</protein>
<dbReference type="RefSeq" id="WP_111636473.1">
    <property type="nucleotide sequence ID" value="NZ_QLLR01000052.1"/>
</dbReference>
<evidence type="ECO:0000256" key="3">
    <source>
        <dbReference type="ARBA" id="ARBA00023163"/>
    </source>
</evidence>
<comment type="caution">
    <text evidence="5">The sequence shown here is derived from an EMBL/GenBank/DDBJ whole genome shotgun (WGS) entry which is preliminary data.</text>
</comment>
<accession>A0A327RVW3</accession>
<evidence type="ECO:0000256" key="2">
    <source>
        <dbReference type="ARBA" id="ARBA00023125"/>
    </source>
</evidence>
<dbReference type="GO" id="GO:0043565">
    <property type="term" value="F:sequence-specific DNA binding"/>
    <property type="evidence" value="ECO:0007669"/>
    <property type="project" value="InterPro"/>
</dbReference>
<evidence type="ECO:0000256" key="1">
    <source>
        <dbReference type="ARBA" id="ARBA00023015"/>
    </source>
</evidence>
<dbReference type="Proteomes" id="UP000249754">
    <property type="component" value="Unassembled WGS sequence"/>
</dbReference>
<dbReference type="Gene3D" id="1.10.10.60">
    <property type="entry name" value="Homeodomain-like"/>
    <property type="match status" value="1"/>
</dbReference>
<dbReference type="AlphaFoldDB" id="A0A327RVW3"/>
<keyword evidence="1" id="KW-0805">Transcription regulation</keyword>
<dbReference type="SMART" id="SM00342">
    <property type="entry name" value="HTH_ARAC"/>
    <property type="match status" value="1"/>
</dbReference>
<evidence type="ECO:0000313" key="6">
    <source>
        <dbReference type="Proteomes" id="UP000249754"/>
    </source>
</evidence>
<dbReference type="PANTHER" id="PTHR47893">
    <property type="entry name" value="REGULATORY PROTEIN PCHR"/>
    <property type="match status" value="1"/>
</dbReference>
<gene>
    <name evidence="5" type="ORF">LY11_05205</name>
</gene>
<evidence type="ECO:0000259" key="4">
    <source>
        <dbReference type="PROSITE" id="PS01124"/>
    </source>
</evidence>
<dbReference type="OrthoDB" id="1189000at2"/>
<dbReference type="SUPFAM" id="SSF46689">
    <property type="entry name" value="Homeodomain-like"/>
    <property type="match status" value="1"/>
</dbReference>
<sequence length="338" mass="38438">MNLERTEFLYNFTITPEWQQQIVDKLGATLIDNKILIMPEAIATGGSIFLEVLPGLSVLLMDMTFHIPLAITRIPTKQNYYMAYFDIGDEITTHLLGEVAHKAGYNAKLGLGFMDCCIKGILMPPVGERSYSLRLFIDKDFFVEMAIATRVNAINTSIFDESKNTLFFYSHIDSRSKVMLNNLKCNDFTEPAFELNLKSTALYLLGYLMERTSQFEPIISKLVQKDIDSILRTSEYMLNNLLFEFPGLIKMAGLAEMSVSKYKILFKKILKESPNSFFLNEKLLLAQKLLESGNFNSVNEVAYELGYTKPSYFAAVYKKMFGALPGHTLIKSELRDLC</sequence>
<feature type="domain" description="HTH araC/xylS-type" evidence="4">
    <location>
        <begin position="231"/>
        <end position="331"/>
    </location>
</feature>
<dbReference type="InterPro" id="IPR018060">
    <property type="entry name" value="HTH_AraC"/>
</dbReference>
<dbReference type="PROSITE" id="PS01124">
    <property type="entry name" value="HTH_ARAC_FAMILY_2"/>
    <property type="match status" value="1"/>
</dbReference>
<dbReference type="PROSITE" id="PS00041">
    <property type="entry name" value="HTH_ARAC_FAMILY_1"/>
    <property type="match status" value="1"/>
</dbReference>
<reference evidence="5 6" key="1">
    <citation type="submission" date="2018-06" db="EMBL/GenBank/DDBJ databases">
        <title>Genomic Encyclopedia of Archaeal and Bacterial Type Strains, Phase II (KMG-II): from individual species to whole genera.</title>
        <authorList>
            <person name="Goeker M."/>
        </authorList>
    </citation>
    <scope>NUCLEOTIDE SEQUENCE [LARGE SCALE GENOMIC DNA]</scope>
    <source>
        <strain evidence="5 6">DSM 14825</strain>
    </source>
</reference>
<proteinExistence type="predicted"/>
<dbReference type="InterPro" id="IPR018062">
    <property type="entry name" value="HTH_AraC-typ_CS"/>
</dbReference>
<evidence type="ECO:0000313" key="5">
    <source>
        <dbReference type="EMBL" id="RAJ20581.1"/>
    </source>
</evidence>
<keyword evidence="2 5" id="KW-0238">DNA-binding</keyword>
<dbReference type="InterPro" id="IPR053142">
    <property type="entry name" value="PchR_regulatory_protein"/>
</dbReference>
<name>A0A327RVW3_9SPHI</name>